<dbReference type="AlphaFoldDB" id="A0A6C0IPX4"/>
<feature type="region of interest" description="Disordered" evidence="1">
    <location>
        <begin position="77"/>
        <end position="105"/>
    </location>
</feature>
<evidence type="ECO:0000313" key="2">
    <source>
        <dbReference type="EMBL" id="QHT95258.1"/>
    </source>
</evidence>
<protein>
    <submittedName>
        <fullName evidence="2">Uncharacterized protein</fullName>
    </submittedName>
</protein>
<evidence type="ECO:0000256" key="1">
    <source>
        <dbReference type="SAM" id="MobiDB-lite"/>
    </source>
</evidence>
<dbReference type="EMBL" id="MN740238">
    <property type="protein sequence ID" value="QHT95258.1"/>
    <property type="molecule type" value="Genomic_DNA"/>
</dbReference>
<reference evidence="2" key="1">
    <citation type="journal article" date="2020" name="Nature">
        <title>Giant virus diversity and host interactions through global metagenomics.</title>
        <authorList>
            <person name="Schulz F."/>
            <person name="Roux S."/>
            <person name="Paez-Espino D."/>
            <person name="Jungbluth S."/>
            <person name="Walsh D.A."/>
            <person name="Denef V.J."/>
            <person name="McMahon K.D."/>
            <person name="Konstantinidis K.T."/>
            <person name="Eloe-Fadrosh E.A."/>
            <person name="Kyrpides N.C."/>
            <person name="Woyke T."/>
        </authorList>
    </citation>
    <scope>NUCLEOTIDE SEQUENCE</scope>
    <source>
        <strain evidence="2">GVMAG-M-3300024261-37</strain>
    </source>
</reference>
<accession>A0A6C0IPX4</accession>
<proteinExistence type="predicted"/>
<organism evidence="2">
    <name type="scientific">viral metagenome</name>
    <dbReference type="NCBI Taxonomy" id="1070528"/>
    <lineage>
        <taxon>unclassified sequences</taxon>
        <taxon>metagenomes</taxon>
        <taxon>organismal metagenomes</taxon>
    </lineage>
</organism>
<sequence>MNILNNENEDPQFVLLSEKNKDEFLVWCLTQLWDDNLELNDEFLNYYMELKINEWIEQNHPWLYCYTCIIDEFKTQQQNEENKKKIKEEEEAKREKEKMRPTDQNKRRELFAKKFETIFNKLN</sequence>
<feature type="compositionally biased region" description="Basic and acidic residues" evidence="1">
    <location>
        <begin position="80"/>
        <end position="105"/>
    </location>
</feature>
<name>A0A6C0IPX4_9ZZZZ</name>